<evidence type="ECO:0000313" key="5">
    <source>
        <dbReference type="EMBL" id="EGV62516.1"/>
    </source>
</evidence>
<dbReference type="Pfam" id="PF00177">
    <property type="entry name" value="Ribosomal_S7"/>
    <property type="match status" value="1"/>
</dbReference>
<dbReference type="InterPro" id="IPR000235">
    <property type="entry name" value="Ribosomal_uS7"/>
</dbReference>
<dbReference type="RefSeq" id="XP_006688687.1">
    <property type="nucleotide sequence ID" value="XM_006688624.1"/>
</dbReference>
<gene>
    <name evidence="6" type="ORF">CANTEDRAFT_114882</name>
</gene>
<dbReference type="SUPFAM" id="SSF47973">
    <property type="entry name" value="Ribosomal protein S7"/>
    <property type="match status" value="1"/>
</dbReference>
<sequence length="259" mass="29285">MSSIFRLGARTVGGSVFRTFTQSSYRAAAPLAVRFKSSPAATTPSLTAQIFPMDKDTITEKDVDEWIQSLQRLKNGHTPDNATEIYIDELTRPEEYLKQQFEASEQQLQEQQTFETARIPLASIPVVDNVVNLIMRNGKKSQARKIVARALYLIYLKMRVDPVIVLEETLEKLGPLTNTKVVKTGHAKNIIRPYPLNERQRRRYAILWILDGAAKKKSSDYSVRLAEEIMSAHAGKSSGYEKKASMHKVSIAQRAYINI</sequence>
<name>G3BAB6_CANTC</name>
<dbReference type="InterPro" id="IPR047988">
    <property type="entry name" value="Ribosomal_uS7m_fungi"/>
</dbReference>
<organism evidence="7">
    <name type="scientific">Candida tenuis (strain ATCC 10573 / BCRC 21748 / CBS 615 / JCM 9827 / NBRC 10315 / NRRL Y-1498 / VKM Y-70)</name>
    <name type="common">Yeast</name>
    <name type="synonym">Yamadazyma tenuis</name>
    <dbReference type="NCBI Taxonomy" id="590646"/>
    <lineage>
        <taxon>Eukaryota</taxon>
        <taxon>Fungi</taxon>
        <taxon>Dikarya</taxon>
        <taxon>Ascomycota</taxon>
        <taxon>Saccharomycotina</taxon>
        <taxon>Pichiomycetes</taxon>
        <taxon>Debaryomycetaceae</taxon>
        <taxon>Yamadazyma</taxon>
    </lineage>
</organism>
<proteinExistence type="inferred from homology"/>
<protein>
    <submittedName>
        <fullName evidence="5">Ribosomal protein S7</fullName>
    </submittedName>
</protein>
<evidence type="ECO:0000256" key="3">
    <source>
        <dbReference type="ARBA" id="ARBA00023274"/>
    </source>
</evidence>
<dbReference type="CDD" id="cd14868">
    <property type="entry name" value="uS7_Mitochondria_Fungi"/>
    <property type="match status" value="1"/>
</dbReference>
<keyword evidence="2 5" id="KW-0689">Ribosomal protein</keyword>
<dbReference type="Proteomes" id="UP000000707">
    <property type="component" value="Unassembled WGS sequence"/>
</dbReference>
<dbReference type="STRING" id="590646.G3BAB6"/>
<dbReference type="EMBL" id="GL996527">
    <property type="protein sequence ID" value="EGV62517.1"/>
    <property type="molecule type" value="Genomic_DNA"/>
</dbReference>
<reference evidence="6 7" key="1">
    <citation type="journal article" date="2011" name="Proc. Natl. Acad. Sci. U.S.A.">
        <title>Comparative genomics of xylose-fermenting fungi for enhanced biofuel production.</title>
        <authorList>
            <person name="Wohlbach D.J."/>
            <person name="Kuo A."/>
            <person name="Sato T.K."/>
            <person name="Potts K.M."/>
            <person name="Salamov A.A."/>
            <person name="LaButti K.M."/>
            <person name="Sun H."/>
            <person name="Clum A."/>
            <person name="Pangilinan J.L."/>
            <person name="Lindquist E.A."/>
            <person name="Lucas S."/>
            <person name="Lapidus A."/>
            <person name="Jin M."/>
            <person name="Gunawan C."/>
            <person name="Balan V."/>
            <person name="Dale B.E."/>
            <person name="Jeffries T.W."/>
            <person name="Zinkel R."/>
            <person name="Barry K.W."/>
            <person name="Grigoriev I.V."/>
            <person name="Gasch A.P."/>
        </authorList>
    </citation>
    <scope>NUCLEOTIDE SEQUENCE [LARGE SCALE GENOMIC DNA]</scope>
    <source>
        <strain evidence="6">ATCC 10573</strain>
        <strain evidence="7">ATCC 10573 / BCRC 21748 / CBS 615 / JCM 9827 / NBRC 10315 / NRRL Y-1498 / VKM Y-70</strain>
    </source>
</reference>
<dbReference type="eggNOG" id="KOG3291">
    <property type="taxonomic scope" value="Eukaryota"/>
</dbReference>
<feature type="domain" description="Small ribosomal subunit protein uS7" evidence="4">
    <location>
        <begin position="105"/>
        <end position="254"/>
    </location>
</feature>
<evidence type="ECO:0000313" key="6">
    <source>
        <dbReference type="EMBL" id="EGV62517.1"/>
    </source>
</evidence>
<dbReference type="GO" id="GO:1990904">
    <property type="term" value="C:ribonucleoprotein complex"/>
    <property type="evidence" value="ECO:0007669"/>
    <property type="project" value="UniProtKB-KW"/>
</dbReference>
<dbReference type="Gene3D" id="1.10.455.10">
    <property type="entry name" value="Ribosomal protein S7 domain"/>
    <property type="match status" value="1"/>
</dbReference>
<dbReference type="GO" id="GO:0006412">
    <property type="term" value="P:translation"/>
    <property type="evidence" value="ECO:0007669"/>
    <property type="project" value="InterPro"/>
</dbReference>
<evidence type="ECO:0000313" key="7">
    <source>
        <dbReference type="Proteomes" id="UP000000707"/>
    </source>
</evidence>
<dbReference type="PANTHER" id="PTHR11205">
    <property type="entry name" value="RIBOSOMAL PROTEIN S7"/>
    <property type="match status" value="1"/>
</dbReference>
<evidence type="ECO:0000259" key="4">
    <source>
        <dbReference type="Pfam" id="PF00177"/>
    </source>
</evidence>
<dbReference type="HOGENOM" id="CLU_049057_2_1_1"/>
<evidence type="ECO:0000256" key="2">
    <source>
        <dbReference type="ARBA" id="ARBA00022980"/>
    </source>
</evidence>
<dbReference type="InterPro" id="IPR036823">
    <property type="entry name" value="Ribosomal_uS7_dom_sf"/>
</dbReference>
<dbReference type="KEGG" id="cten:18247619"/>
<evidence type="ECO:0000256" key="1">
    <source>
        <dbReference type="ARBA" id="ARBA00007151"/>
    </source>
</evidence>
<dbReference type="AlphaFoldDB" id="G3BAB6"/>
<accession>G3BAB6</accession>
<dbReference type="GO" id="GO:0005840">
    <property type="term" value="C:ribosome"/>
    <property type="evidence" value="ECO:0007669"/>
    <property type="project" value="UniProtKB-KW"/>
</dbReference>
<dbReference type="EMBL" id="GL996527">
    <property type="protein sequence ID" value="EGV62516.1"/>
    <property type="molecule type" value="Genomic_DNA"/>
</dbReference>
<dbReference type="OrthoDB" id="9972728at2759"/>
<dbReference type="GeneID" id="18247619"/>
<keyword evidence="3" id="KW-0687">Ribonucleoprotein</keyword>
<dbReference type="InterPro" id="IPR023798">
    <property type="entry name" value="Ribosomal_uS7_dom"/>
</dbReference>
<comment type="similarity">
    <text evidence="1">Belongs to the universal ribosomal protein uS7 family.</text>
</comment>
<keyword evidence="7" id="KW-1185">Reference proteome</keyword>